<sequence>MSLSPSPRSRLRPDVEVDATFQSRRPHGSRNPSPSSTPYLHALDVVNPEGLVDEEVAELLREFVHPHAHPSEDTRIEVESIGSSDDENVFSPDALAHWRQSLPWFIFLVPLSAIAMSSTLAPRVDILTRLVCEAYRPEYSAGRDVEGPLDMVFFAPTGNFARPTDDEIFELCASDPVVQQAVSKLTLTILSTMGFLSCLTTAWWGALSDRRGRTTIIGIVAIGQLVSDFTFILVAKYWQVLPGGVWFILVGPMLEGALGGVSTTSATINAYMADCTAPAARSRTFSLMLGLLFTGMSIGPTLGSIIVSYTGHPLWVFYVAISLHIFASCLVWFVIPESLSPSQMTQSRKLRTKELEQVKHARARGGFLVWLSRVFGFLTPLALLLPSAAGSDPLKRKRDWNLVLLAIGYGFIVIVVGSITTKMQYAVATFGWTSEQLGYWVSIVGAARAFHLTILLPVIIKLSQPKSPAIQLHVEPDEPLQPSETSPARGTPTPPASTPRSQRHSLSLDIAIACASLGVEFLANLLMAAAPNGAIFTAFSALGAFGSGIGPAINSVASALYTKKGGQELGKLFGALGVVQVIGSQVLGPFLYGMTFMQTVAIFPRAIFFVSAGLFALSFIMLSFIRLPSGMQHDSEHQGPEDAIAPGEEPVDDVEEVLVVVDDEEDRGTKPDAKVARPILG</sequence>
<feature type="transmembrane region" description="Helical" evidence="6">
    <location>
        <begin position="439"/>
        <end position="460"/>
    </location>
</feature>
<dbReference type="AlphaFoldDB" id="J4HZU9"/>
<dbReference type="EMBL" id="HE797165">
    <property type="protein sequence ID" value="CCM04727.1"/>
    <property type="molecule type" value="Genomic_DNA"/>
</dbReference>
<dbReference type="SUPFAM" id="SSF103473">
    <property type="entry name" value="MFS general substrate transporter"/>
    <property type="match status" value="2"/>
</dbReference>
<keyword evidence="8" id="KW-1185">Reference proteome</keyword>
<protein>
    <recommendedName>
        <fullName evidence="9">Major facilitator superfamily (MFS) profile domain-containing protein</fullName>
    </recommendedName>
</protein>
<dbReference type="GO" id="GO:0016020">
    <property type="term" value="C:membrane"/>
    <property type="evidence" value="ECO:0007669"/>
    <property type="project" value="UniProtKB-SubCell"/>
</dbReference>
<dbReference type="RefSeq" id="XP_012184010.1">
    <property type="nucleotide sequence ID" value="XM_012328620.1"/>
</dbReference>
<feature type="transmembrane region" description="Helical" evidence="6">
    <location>
        <begin position="535"/>
        <end position="560"/>
    </location>
</feature>
<dbReference type="HOGENOM" id="CLU_017517_1_0_1"/>
<dbReference type="GO" id="GO:0022857">
    <property type="term" value="F:transmembrane transporter activity"/>
    <property type="evidence" value="ECO:0007669"/>
    <property type="project" value="InterPro"/>
</dbReference>
<dbReference type="InterPro" id="IPR036259">
    <property type="entry name" value="MFS_trans_sf"/>
</dbReference>
<feature type="transmembrane region" description="Helical" evidence="6">
    <location>
        <begin position="285"/>
        <end position="309"/>
    </location>
</feature>
<feature type="transmembrane region" description="Helical" evidence="6">
    <location>
        <begin position="244"/>
        <end position="273"/>
    </location>
</feature>
<evidence type="ECO:0000256" key="4">
    <source>
        <dbReference type="ARBA" id="ARBA00023136"/>
    </source>
</evidence>
<reference evidence="7 8" key="1">
    <citation type="journal article" date="2012" name="Appl. Environ. Microbiol.">
        <title>Short-read sequencing for genomic analysis of the brown rot fungus Fibroporia radiculosa.</title>
        <authorList>
            <person name="Tang J.D."/>
            <person name="Perkins A.D."/>
            <person name="Sonstegard T.S."/>
            <person name="Schroeder S.G."/>
            <person name="Burgess S.C."/>
            <person name="Diehl S.V."/>
        </authorList>
    </citation>
    <scope>NUCLEOTIDE SEQUENCE [LARGE SCALE GENOMIC DNA]</scope>
    <source>
        <strain evidence="7 8">TFFH 294</strain>
    </source>
</reference>
<evidence type="ECO:0000313" key="8">
    <source>
        <dbReference type="Proteomes" id="UP000006352"/>
    </source>
</evidence>
<evidence type="ECO:0008006" key="9">
    <source>
        <dbReference type="Google" id="ProtNLM"/>
    </source>
</evidence>
<dbReference type="PANTHER" id="PTHR23507">
    <property type="entry name" value="ZGC:174356"/>
    <property type="match status" value="1"/>
</dbReference>
<evidence type="ECO:0000256" key="2">
    <source>
        <dbReference type="ARBA" id="ARBA00022692"/>
    </source>
</evidence>
<keyword evidence="4 6" id="KW-0472">Membrane</keyword>
<comment type="subcellular location">
    <subcellularLocation>
        <location evidence="1">Membrane</location>
        <topology evidence="1">Multi-pass membrane protein</topology>
    </subcellularLocation>
</comment>
<dbReference type="FunCoup" id="J4HZU9">
    <property type="interactions" value="20"/>
</dbReference>
<feature type="transmembrane region" description="Helical" evidence="6">
    <location>
        <begin position="606"/>
        <end position="625"/>
    </location>
</feature>
<feature type="transmembrane region" description="Helical" evidence="6">
    <location>
        <begin position="216"/>
        <end position="238"/>
    </location>
</feature>
<dbReference type="Pfam" id="PF07690">
    <property type="entry name" value="MFS_1"/>
    <property type="match status" value="1"/>
</dbReference>
<feature type="transmembrane region" description="Helical" evidence="6">
    <location>
        <begin position="315"/>
        <end position="335"/>
    </location>
</feature>
<feature type="region of interest" description="Disordered" evidence="5">
    <location>
        <begin position="476"/>
        <end position="501"/>
    </location>
</feature>
<evidence type="ECO:0000256" key="5">
    <source>
        <dbReference type="SAM" id="MobiDB-lite"/>
    </source>
</evidence>
<keyword evidence="2 6" id="KW-0812">Transmembrane</keyword>
<evidence type="ECO:0000256" key="6">
    <source>
        <dbReference type="SAM" id="Phobius"/>
    </source>
</evidence>
<keyword evidence="3 6" id="KW-1133">Transmembrane helix</keyword>
<dbReference type="PANTHER" id="PTHR23507:SF1">
    <property type="entry name" value="FI18259P1-RELATED"/>
    <property type="match status" value="1"/>
</dbReference>
<dbReference type="InParanoid" id="J4HZU9"/>
<accession>J4HZU9</accession>
<feature type="region of interest" description="Disordered" evidence="5">
    <location>
        <begin position="1"/>
        <end position="40"/>
    </location>
</feature>
<proteinExistence type="predicted"/>
<evidence type="ECO:0000256" key="3">
    <source>
        <dbReference type="ARBA" id="ARBA00022989"/>
    </source>
</evidence>
<name>J4HZU9_9APHY</name>
<evidence type="ECO:0000313" key="7">
    <source>
        <dbReference type="EMBL" id="CCM04727.1"/>
    </source>
</evidence>
<feature type="transmembrane region" description="Helical" evidence="6">
    <location>
        <begin position="572"/>
        <end position="594"/>
    </location>
</feature>
<feature type="transmembrane region" description="Helical" evidence="6">
    <location>
        <begin position="185"/>
        <end position="204"/>
    </location>
</feature>
<dbReference type="Proteomes" id="UP000006352">
    <property type="component" value="Unassembled WGS sequence"/>
</dbReference>
<feature type="transmembrane region" description="Helical" evidence="6">
    <location>
        <begin position="400"/>
        <end position="419"/>
    </location>
</feature>
<gene>
    <name evidence="7" type="ORF">FIBRA_06915</name>
</gene>
<dbReference type="Gene3D" id="1.20.1250.20">
    <property type="entry name" value="MFS general substrate transporter like domains"/>
    <property type="match status" value="2"/>
</dbReference>
<dbReference type="GeneID" id="24099638"/>
<dbReference type="InterPro" id="IPR011701">
    <property type="entry name" value="MFS"/>
</dbReference>
<dbReference type="OrthoDB" id="3026777at2759"/>
<organism evidence="7 8">
    <name type="scientific">Fibroporia radiculosa</name>
    <dbReference type="NCBI Taxonomy" id="599839"/>
    <lineage>
        <taxon>Eukaryota</taxon>
        <taxon>Fungi</taxon>
        <taxon>Dikarya</taxon>
        <taxon>Basidiomycota</taxon>
        <taxon>Agaricomycotina</taxon>
        <taxon>Agaricomycetes</taxon>
        <taxon>Polyporales</taxon>
        <taxon>Fibroporiaceae</taxon>
        <taxon>Fibroporia</taxon>
    </lineage>
</organism>
<evidence type="ECO:0000256" key="1">
    <source>
        <dbReference type="ARBA" id="ARBA00004141"/>
    </source>
</evidence>
<feature type="transmembrane region" description="Helical" evidence="6">
    <location>
        <begin position="510"/>
        <end position="529"/>
    </location>
</feature>
<feature type="region of interest" description="Disordered" evidence="5">
    <location>
        <begin position="633"/>
        <end position="652"/>
    </location>
</feature>